<evidence type="ECO:0000256" key="5">
    <source>
        <dbReference type="SAM" id="MobiDB-lite"/>
    </source>
</evidence>
<reference evidence="7 8" key="1">
    <citation type="submission" date="2020-10" db="EMBL/GenBank/DDBJ databases">
        <title>Complete genome sequence of Paludibaculum fermentans P105T, a facultatively anaerobic acidobacterium capable of dissimilatory Fe(III) reduction.</title>
        <authorList>
            <person name="Dedysh S.N."/>
            <person name="Beletsky A.V."/>
            <person name="Kulichevskaya I.S."/>
            <person name="Mardanov A.V."/>
            <person name="Ravin N.V."/>
        </authorList>
    </citation>
    <scope>NUCLEOTIDE SEQUENCE [LARGE SCALE GENOMIC DNA]</scope>
    <source>
        <strain evidence="7 8">P105</strain>
    </source>
</reference>
<evidence type="ECO:0000256" key="3">
    <source>
        <dbReference type="ARBA" id="ARBA00022833"/>
    </source>
</evidence>
<protein>
    <submittedName>
        <fullName evidence="7">Zinc-binding dehydrogenase</fullName>
    </submittedName>
</protein>
<dbReference type="SUPFAM" id="SSF51735">
    <property type="entry name" value="NAD(P)-binding Rossmann-fold domains"/>
    <property type="match status" value="1"/>
</dbReference>
<keyword evidence="2" id="KW-0479">Metal-binding</keyword>
<dbReference type="AlphaFoldDB" id="A0A7S7NVJ5"/>
<evidence type="ECO:0000256" key="2">
    <source>
        <dbReference type="ARBA" id="ARBA00022723"/>
    </source>
</evidence>
<comment type="cofactor">
    <cofactor evidence="1">
        <name>Zn(2+)</name>
        <dbReference type="ChEBI" id="CHEBI:29105"/>
    </cofactor>
</comment>
<name>A0A7S7NVJ5_PALFE</name>
<dbReference type="EMBL" id="CP063849">
    <property type="protein sequence ID" value="QOY90540.1"/>
    <property type="molecule type" value="Genomic_DNA"/>
</dbReference>
<evidence type="ECO:0000313" key="8">
    <source>
        <dbReference type="Proteomes" id="UP000593892"/>
    </source>
</evidence>
<feature type="compositionally biased region" description="Polar residues" evidence="5">
    <location>
        <begin position="26"/>
        <end position="45"/>
    </location>
</feature>
<dbReference type="GO" id="GO:0004022">
    <property type="term" value="F:alcohol dehydrogenase (NAD+) activity"/>
    <property type="evidence" value="ECO:0007669"/>
    <property type="project" value="TreeGrafter"/>
</dbReference>
<dbReference type="Proteomes" id="UP000593892">
    <property type="component" value="Chromosome"/>
</dbReference>
<keyword evidence="8" id="KW-1185">Reference proteome</keyword>
<dbReference type="Gene3D" id="3.90.180.10">
    <property type="entry name" value="Medium-chain alcohol dehydrogenases, catalytic domain"/>
    <property type="match status" value="1"/>
</dbReference>
<dbReference type="KEGG" id="pfer:IRI77_11490"/>
<evidence type="ECO:0000256" key="4">
    <source>
        <dbReference type="ARBA" id="ARBA00023002"/>
    </source>
</evidence>
<dbReference type="GO" id="GO:0005737">
    <property type="term" value="C:cytoplasm"/>
    <property type="evidence" value="ECO:0007669"/>
    <property type="project" value="TreeGrafter"/>
</dbReference>
<proteinExistence type="predicted"/>
<organism evidence="7 8">
    <name type="scientific">Paludibaculum fermentans</name>
    <dbReference type="NCBI Taxonomy" id="1473598"/>
    <lineage>
        <taxon>Bacteria</taxon>
        <taxon>Pseudomonadati</taxon>
        <taxon>Acidobacteriota</taxon>
        <taxon>Terriglobia</taxon>
        <taxon>Bryobacterales</taxon>
        <taxon>Bryobacteraceae</taxon>
        <taxon>Paludibaculum</taxon>
    </lineage>
</organism>
<dbReference type="Pfam" id="PF00107">
    <property type="entry name" value="ADH_zinc_N"/>
    <property type="match status" value="1"/>
</dbReference>
<dbReference type="RefSeq" id="WP_194452202.1">
    <property type="nucleotide sequence ID" value="NZ_CP063849.1"/>
</dbReference>
<dbReference type="PANTHER" id="PTHR42940:SF7">
    <property type="entry name" value="ALCOHOL DEHYDROGENASE-LIKE N-TERMINAL DOMAIN-CONTAINING PROTEIN"/>
    <property type="match status" value="1"/>
</dbReference>
<sequence length="240" mass="25630">MPDDSPFLILPSPPLVASHLTRFAPPQSQSVSDGLNPAPQQSQAGRSDCREFSRGIHPAPGPESIRRISPPDSVPVAVTTFPSVCNTGARPSDPVRIARGADTEKFTRELGARHYIDSTTSDVSAALQKLGGARVILATVTDADAMSAAMGGLGYKGEFVILGVPGKPVQAAVLGLVLQRQSIRGWPTGTSIDSEDTLKFSEISGVLPLIEKYPLEQTSDADDRIISGYARFRVFRETEF</sequence>
<gene>
    <name evidence="7" type="ORF">IRI77_11490</name>
</gene>
<evidence type="ECO:0000313" key="7">
    <source>
        <dbReference type="EMBL" id="QOY90540.1"/>
    </source>
</evidence>
<feature type="domain" description="Alcohol dehydrogenase-like C-terminal" evidence="6">
    <location>
        <begin position="98"/>
        <end position="199"/>
    </location>
</feature>
<accession>A0A7S7NVJ5</accession>
<keyword evidence="3" id="KW-0862">Zinc</keyword>
<dbReference type="InterPro" id="IPR036291">
    <property type="entry name" value="NAD(P)-bd_dom_sf"/>
</dbReference>
<dbReference type="PANTHER" id="PTHR42940">
    <property type="entry name" value="ALCOHOL DEHYDROGENASE 1-RELATED"/>
    <property type="match status" value="1"/>
</dbReference>
<dbReference type="Gene3D" id="3.40.50.720">
    <property type="entry name" value="NAD(P)-binding Rossmann-like Domain"/>
    <property type="match status" value="1"/>
</dbReference>
<evidence type="ECO:0000259" key="6">
    <source>
        <dbReference type="Pfam" id="PF00107"/>
    </source>
</evidence>
<dbReference type="InterPro" id="IPR013149">
    <property type="entry name" value="ADH-like_C"/>
</dbReference>
<feature type="region of interest" description="Disordered" evidence="5">
    <location>
        <begin position="19"/>
        <end position="72"/>
    </location>
</feature>
<evidence type="ECO:0000256" key="1">
    <source>
        <dbReference type="ARBA" id="ARBA00001947"/>
    </source>
</evidence>
<keyword evidence="4" id="KW-0560">Oxidoreductase</keyword>
<dbReference type="GO" id="GO:0046872">
    <property type="term" value="F:metal ion binding"/>
    <property type="evidence" value="ECO:0007669"/>
    <property type="project" value="UniProtKB-KW"/>
</dbReference>